<reference evidence="1" key="1">
    <citation type="journal article" date="2019" name="bioRxiv">
        <title>The Genome of the Zebra Mussel, Dreissena polymorpha: A Resource for Invasive Species Research.</title>
        <authorList>
            <person name="McCartney M.A."/>
            <person name="Auch B."/>
            <person name="Kono T."/>
            <person name="Mallez S."/>
            <person name="Zhang Y."/>
            <person name="Obille A."/>
            <person name="Becker A."/>
            <person name="Abrahante J.E."/>
            <person name="Garbe J."/>
            <person name="Badalamenti J.P."/>
            <person name="Herman A."/>
            <person name="Mangelson H."/>
            <person name="Liachko I."/>
            <person name="Sullivan S."/>
            <person name="Sone E.D."/>
            <person name="Koren S."/>
            <person name="Silverstein K.A.T."/>
            <person name="Beckman K.B."/>
            <person name="Gohl D.M."/>
        </authorList>
    </citation>
    <scope>NUCLEOTIDE SEQUENCE</scope>
    <source>
        <strain evidence="1">Duluth1</strain>
        <tissue evidence="1">Whole animal</tissue>
    </source>
</reference>
<comment type="caution">
    <text evidence="1">The sequence shown here is derived from an EMBL/GenBank/DDBJ whole genome shotgun (WGS) entry which is preliminary data.</text>
</comment>
<accession>A0A9D4L814</accession>
<reference evidence="1" key="2">
    <citation type="submission" date="2020-11" db="EMBL/GenBank/DDBJ databases">
        <authorList>
            <person name="McCartney M.A."/>
            <person name="Auch B."/>
            <person name="Kono T."/>
            <person name="Mallez S."/>
            <person name="Becker A."/>
            <person name="Gohl D.M."/>
            <person name="Silverstein K.A.T."/>
            <person name="Koren S."/>
            <person name="Bechman K.B."/>
            <person name="Herman A."/>
            <person name="Abrahante J.E."/>
            <person name="Garbe J."/>
        </authorList>
    </citation>
    <scope>NUCLEOTIDE SEQUENCE</scope>
    <source>
        <strain evidence="1">Duluth1</strain>
        <tissue evidence="1">Whole animal</tissue>
    </source>
</reference>
<evidence type="ECO:0000313" key="1">
    <source>
        <dbReference type="EMBL" id="KAH3852948.1"/>
    </source>
</evidence>
<keyword evidence="2" id="KW-1185">Reference proteome</keyword>
<protein>
    <submittedName>
        <fullName evidence="1">Uncharacterized protein</fullName>
    </submittedName>
</protein>
<proteinExistence type="predicted"/>
<evidence type="ECO:0000313" key="2">
    <source>
        <dbReference type="Proteomes" id="UP000828390"/>
    </source>
</evidence>
<dbReference type="Proteomes" id="UP000828390">
    <property type="component" value="Unassembled WGS sequence"/>
</dbReference>
<organism evidence="1 2">
    <name type="scientific">Dreissena polymorpha</name>
    <name type="common">Zebra mussel</name>
    <name type="synonym">Mytilus polymorpha</name>
    <dbReference type="NCBI Taxonomy" id="45954"/>
    <lineage>
        <taxon>Eukaryota</taxon>
        <taxon>Metazoa</taxon>
        <taxon>Spiralia</taxon>
        <taxon>Lophotrochozoa</taxon>
        <taxon>Mollusca</taxon>
        <taxon>Bivalvia</taxon>
        <taxon>Autobranchia</taxon>
        <taxon>Heteroconchia</taxon>
        <taxon>Euheterodonta</taxon>
        <taxon>Imparidentia</taxon>
        <taxon>Neoheterodontei</taxon>
        <taxon>Myida</taxon>
        <taxon>Dreissenoidea</taxon>
        <taxon>Dreissenidae</taxon>
        <taxon>Dreissena</taxon>
    </lineage>
</organism>
<dbReference type="AlphaFoldDB" id="A0A9D4L814"/>
<dbReference type="EMBL" id="JAIWYP010000003">
    <property type="protein sequence ID" value="KAH3852948.1"/>
    <property type="molecule type" value="Genomic_DNA"/>
</dbReference>
<sequence length="97" mass="11157">MAENLPYCTQTWQHTYPTVHRHGSISTLLYTDMAAYLPYCAHTWQHIYPSVHRHGSISTLLYTDMAAYLPYCSNFNPYPVTIMQVALSTGFQCHGRL</sequence>
<name>A0A9D4L814_DREPO</name>
<gene>
    <name evidence="1" type="ORF">DPMN_095469</name>
</gene>